<dbReference type="EMBL" id="JBHTBW010000009">
    <property type="protein sequence ID" value="MFC7440379.1"/>
    <property type="molecule type" value="Genomic_DNA"/>
</dbReference>
<sequence length="133" mass="15081">MFVITFFGFNSHTYAWSESWTGTWPDQTPCANDARTVHSARIDADSVIELRYSPSCETTWARITANYPHEPSVRGLGKARIVRNSDGRSYECELRGGQSVCWTLQENDHNVTSYAWGLHDDGSYFSEARTASY</sequence>
<evidence type="ECO:0000313" key="1">
    <source>
        <dbReference type="EMBL" id="MFC7440379.1"/>
    </source>
</evidence>
<comment type="caution">
    <text evidence="1">The sequence shown here is derived from an EMBL/GenBank/DDBJ whole genome shotgun (WGS) entry which is preliminary data.</text>
</comment>
<accession>A0ABW2RH98</accession>
<gene>
    <name evidence="1" type="ORF">ACFQNG_04310</name>
</gene>
<dbReference type="RefSeq" id="WP_379863637.1">
    <property type="nucleotide sequence ID" value="NZ_JBHTBW010000009.1"/>
</dbReference>
<name>A0ABW2RH98_9BACL</name>
<proteinExistence type="predicted"/>
<organism evidence="1 2">
    <name type="scientific">Laceyella putida</name>
    <dbReference type="NCBI Taxonomy" id="110101"/>
    <lineage>
        <taxon>Bacteria</taxon>
        <taxon>Bacillati</taxon>
        <taxon>Bacillota</taxon>
        <taxon>Bacilli</taxon>
        <taxon>Bacillales</taxon>
        <taxon>Thermoactinomycetaceae</taxon>
        <taxon>Laceyella</taxon>
    </lineage>
</organism>
<evidence type="ECO:0000313" key="2">
    <source>
        <dbReference type="Proteomes" id="UP001596500"/>
    </source>
</evidence>
<dbReference type="InterPro" id="IPR021224">
    <property type="entry name" value="DUF2690"/>
</dbReference>
<dbReference type="Proteomes" id="UP001596500">
    <property type="component" value="Unassembled WGS sequence"/>
</dbReference>
<protein>
    <submittedName>
        <fullName evidence="1">DUF2690 domain-containing protein</fullName>
    </submittedName>
</protein>
<dbReference type="Pfam" id="PF10901">
    <property type="entry name" value="DUF2690"/>
    <property type="match status" value="1"/>
</dbReference>
<keyword evidence="2" id="KW-1185">Reference proteome</keyword>
<reference evidence="2" key="1">
    <citation type="journal article" date="2019" name="Int. J. Syst. Evol. Microbiol.">
        <title>The Global Catalogue of Microorganisms (GCM) 10K type strain sequencing project: providing services to taxonomists for standard genome sequencing and annotation.</title>
        <authorList>
            <consortium name="The Broad Institute Genomics Platform"/>
            <consortium name="The Broad Institute Genome Sequencing Center for Infectious Disease"/>
            <person name="Wu L."/>
            <person name="Ma J."/>
        </authorList>
    </citation>
    <scope>NUCLEOTIDE SEQUENCE [LARGE SCALE GENOMIC DNA]</scope>
    <source>
        <strain evidence="2">CGMCC 1.12942</strain>
    </source>
</reference>